<comment type="caution">
    <text evidence="2">The sequence shown here is derived from an EMBL/GenBank/DDBJ whole genome shotgun (WGS) entry which is preliminary data.</text>
</comment>
<dbReference type="EMBL" id="JAXBLV010000187">
    <property type="protein sequence ID" value="MDY3560996.1"/>
    <property type="molecule type" value="Genomic_DNA"/>
</dbReference>
<evidence type="ECO:0000313" key="3">
    <source>
        <dbReference type="Proteomes" id="UP001272242"/>
    </source>
</evidence>
<protein>
    <submittedName>
        <fullName evidence="2">Uncharacterized protein</fullName>
    </submittedName>
</protein>
<proteinExistence type="predicted"/>
<dbReference type="RefSeq" id="WP_320687480.1">
    <property type="nucleotide sequence ID" value="NZ_JAXBLV010000187.1"/>
</dbReference>
<reference evidence="3" key="1">
    <citation type="journal article" date="2023" name="Mar. Drugs">
        <title>Gemmata algarum, a Novel Planctomycete Isolated from an Algal Mat, Displays Antimicrobial Activity.</title>
        <authorList>
            <person name="Kumar G."/>
            <person name="Kallscheuer N."/>
            <person name="Kashif M."/>
            <person name="Ahamad S."/>
            <person name="Jagadeeshwari U."/>
            <person name="Pannikurungottu S."/>
            <person name="Haufschild T."/>
            <person name="Kabuu M."/>
            <person name="Sasikala C."/>
            <person name="Jogler C."/>
            <person name="Ramana C."/>
        </authorList>
    </citation>
    <scope>NUCLEOTIDE SEQUENCE [LARGE SCALE GENOMIC DNA]</scope>
    <source>
        <strain evidence="3">JC673</strain>
    </source>
</reference>
<name>A0ABU5F535_9BACT</name>
<accession>A0ABU5F535</accession>
<keyword evidence="1" id="KW-0812">Transmembrane</keyword>
<evidence type="ECO:0000313" key="2">
    <source>
        <dbReference type="EMBL" id="MDY3560996.1"/>
    </source>
</evidence>
<evidence type="ECO:0000256" key="1">
    <source>
        <dbReference type="SAM" id="Phobius"/>
    </source>
</evidence>
<feature type="transmembrane region" description="Helical" evidence="1">
    <location>
        <begin position="73"/>
        <end position="92"/>
    </location>
</feature>
<sequence>MTKLFPCRCCKGPLEPAQQLRFLVETDTLDEPAYLERIRVLPSVNGRPVPLCRECHARFEAARRPVAKPKLPGLLGTIGALSVGLLLTNLLSTRS</sequence>
<keyword evidence="3" id="KW-1185">Reference proteome</keyword>
<keyword evidence="1" id="KW-0472">Membrane</keyword>
<dbReference type="Proteomes" id="UP001272242">
    <property type="component" value="Unassembled WGS sequence"/>
</dbReference>
<organism evidence="2 3">
    <name type="scientific">Gemmata algarum</name>
    <dbReference type="NCBI Taxonomy" id="2975278"/>
    <lineage>
        <taxon>Bacteria</taxon>
        <taxon>Pseudomonadati</taxon>
        <taxon>Planctomycetota</taxon>
        <taxon>Planctomycetia</taxon>
        <taxon>Gemmatales</taxon>
        <taxon>Gemmataceae</taxon>
        <taxon>Gemmata</taxon>
    </lineage>
</organism>
<gene>
    <name evidence="2" type="ORF">R5W23_002251</name>
</gene>
<keyword evidence="1" id="KW-1133">Transmembrane helix</keyword>